<dbReference type="EMBL" id="NXLV01000007">
    <property type="protein sequence ID" value="RDU70689.1"/>
    <property type="molecule type" value="Genomic_DNA"/>
</dbReference>
<feature type="domain" description="Glycosyltransferase 2-like" evidence="3">
    <location>
        <begin position="9"/>
        <end position="121"/>
    </location>
</feature>
<accession>A0A3D8IZK3</accession>
<evidence type="ECO:0000313" key="5">
    <source>
        <dbReference type="Proteomes" id="UP000257045"/>
    </source>
</evidence>
<dbReference type="Proteomes" id="UP000257045">
    <property type="component" value="Unassembled WGS sequence"/>
</dbReference>
<dbReference type="RefSeq" id="WP_115569616.1">
    <property type="nucleotide sequence ID" value="NZ_NXLV01000007.1"/>
</dbReference>
<dbReference type="Gene3D" id="3.90.550.10">
    <property type="entry name" value="Spore Coat Polysaccharide Biosynthesis Protein SpsA, Chain A"/>
    <property type="match status" value="1"/>
</dbReference>
<dbReference type="InterPro" id="IPR029044">
    <property type="entry name" value="Nucleotide-diphossugar_trans"/>
</dbReference>
<evidence type="ECO:0000256" key="2">
    <source>
        <dbReference type="ARBA" id="ARBA00022679"/>
    </source>
</evidence>
<dbReference type="InterPro" id="IPR001173">
    <property type="entry name" value="Glyco_trans_2-like"/>
</dbReference>
<evidence type="ECO:0000313" key="4">
    <source>
        <dbReference type="EMBL" id="RDU70689.1"/>
    </source>
</evidence>
<name>A0A3D8IZK3_9HELI</name>
<reference evidence="4 5" key="1">
    <citation type="submission" date="2018-04" db="EMBL/GenBank/DDBJ databases">
        <title>Novel Campyloabacter and Helicobacter Species and Strains.</title>
        <authorList>
            <person name="Mannion A.J."/>
            <person name="Shen Z."/>
            <person name="Fox J.G."/>
        </authorList>
    </citation>
    <scope>NUCLEOTIDE SEQUENCE [LARGE SCALE GENOMIC DNA]</scope>
    <source>
        <strain evidence="4 5">MIT 04-9366</strain>
    </source>
</reference>
<keyword evidence="2" id="KW-0808">Transferase</keyword>
<protein>
    <recommendedName>
        <fullName evidence="3">Glycosyltransferase 2-like domain-containing protein</fullName>
    </recommendedName>
</protein>
<dbReference type="SUPFAM" id="SSF53448">
    <property type="entry name" value="Nucleotide-diphospho-sugar transferases"/>
    <property type="match status" value="1"/>
</dbReference>
<keyword evidence="5" id="KW-1185">Reference proteome</keyword>
<dbReference type="OrthoDB" id="5396343at2"/>
<dbReference type="PANTHER" id="PTHR22916:SF51">
    <property type="entry name" value="GLYCOSYLTRANSFERASE EPSH-RELATED"/>
    <property type="match status" value="1"/>
</dbReference>
<dbReference type="AlphaFoldDB" id="A0A3D8IZK3"/>
<keyword evidence="1" id="KW-0328">Glycosyltransferase</keyword>
<gene>
    <name evidence="4" type="ORF">CQA58_04940</name>
</gene>
<dbReference type="PANTHER" id="PTHR22916">
    <property type="entry name" value="GLYCOSYLTRANSFERASE"/>
    <property type="match status" value="1"/>
</dbReference>
<dbReference type="CDD" id="cd00761">
    <property type="entry name" value="Glyco_tranf_GTA_type"/>
    <property type="match status" value="1"/>
</dbReference>
<organism evidence="4 5">
    <name type="scientific">Helicobacter brantae</name>
    <dbReference type="NCBI Taxonomy" id="375927"/>
    <lineage>
        <taxon>Bacteria</taxon>
        <taxon>Pseudomonadati</taxon>
        <taxon>Campylobacterota</taxon>
        <taxon>Epsilonproteobacteria</taxon>
        <taxon>Campylobacterales</taxon>
        <taxon>Helicobacteraceae</taxon>
        <taxon>Helicobacter</taxon>
    </lineage>
</organism>
<evidence type="ECO:0000259" key="3">
    <source>
        <dbReference type="Pfam" id="PF00535"/>
    </source>
</evidence>
<comment type="caution">
    <text evidence="4">The sequence shown here is derived from an EMBL/GenBank/DDBJ whole genome shotgun (WGS) entry which is preliminary data.</text>
</comment>
<evidence type="ECO:0000256" key="1">
    <source>
        <dbReference type="ARBA" id="ARBA00022676"/>
    </source>
</evidence>
<dbReference type="GO" id="GO:0016758">
    <property type="term" value="F:hexosyltransferase activity"/>
    <property type="evidence" value="ECO:0007669"/>
    <property type="project" value="UniProtKB-ARBA"/>
</dbReference>
<proteinExistence type="predicted"/>
<sequence>MQSSSPFFSIVIPVYNTEQYISRCLTSCIKQTFENIEIIVVDDCGRDNAIQIAQEYAQNDCRIQIIHNPKNLGLFFTRIAGERIAKGEYIICLDSDDFLSHSMCQTLYETIKGGGAIDILGFSSEITPQPTKGNCLITSPLGIYQQPKIIEEISFHWMIWNKTYHKSLISKVIDFLDTHFQSIPKINMAEDALKFFIICLFAKNYYGIENVLHYYYKNQSSITRDLNNLKRHKSAIQGFSQTILMLEKIKDIHPLAHNQAKILIQILSNHKRETQYSYWITRAKKQKNYIGNLLKAIKATKSPKKKIVAYRKILVYIMSLGLLKA</sequence>
<dbReference type="Pfam" id="PF00535">
    <property type="entry name" value="Glycos_transf_2"/>
    <property type="match status" value="1"/>
</dbReference>